<sequence length="288" mass="30680">MFASSAASGLAVGQVSMPAIPMPHCAFLALIRAAAAGDTASRPALVLAPLRAVWATRQVVRRVQNHGSGKSEEVVPARPTGVGSAVEQVDQACLPRASRRWQVFGLFRGVVPALRHMVLARLRGGSGRPDSRWFWRVEQVVLACSAGASGVIGMWFRMSKRWFRAMPGGGSGVSAECSGAIPPAGDSEDSHSMVWYTWQVIWVSGSWFRLVEPGGSGVLCQGSGLVWQCLVCWEWFRISGHGSGTLEEVVYAAGSGEVYSIVPPSGSGRSAVMVLGVTGRWFQPSPGR</sequence>
<accession>A0A915AI92</accession>
<organism evidence="1 2">
    <name type="scientific">Parascaris univalens</name>
    <name type="common">Nematode worm</name>
    <dbReference type="NCBI Taxonomy" id="6257"/>
    <lineage>
        <taxon>Eukaryota</taxon>
        <taxon>Metazoa</taxon>
        <taxon>Ecdysozoa</taxon>
        <taxon>Nematoda</taxon>
        <taxon>Chromadorea</taxon>
        <taxon>Rhabditida</taxon>
        <taxon>Spirurina</taxon>
        <taxon>Ascaridomorpha</taxon>
        <taxon>Ascaridoidea</taxon>
        <taxon>Ascarididae</taxon>
        <taxon>Parascaris</taxon>
    </lineage>
</organism>
<name>A0A915AI92_PARUN</name>
<dbReference type="AlphaFoldDB" id="A0A915AI92"/>
<dbReference type="Proteomes" id="UP000887569">
    <property type="component" value="Unplaced"/>
</dbReference>
<proteinExistence type="predicted"/>
<reference evidence="2" key="1">
    <citation type="submission" date="2022-11" db="UniProtKB">
        <authorList>
            <consortium name="WormBaseParasite"/>
        </authorList>
    </citation>
    <scope>IDENTIFICATION</scope>
</reference>
<keyword evidence="1" id="KW-1185">Reference proteome</keyword>
<evidence type="ECO:0000313" key="1">
    <source>
        <dbReference type="Proteomes" id="UP000887569"/>
    </source>
</evidence>
<dbReference type="WBParaSite" id="PgR009X_g066_t01">
    <property type="protein sequence ID" value="PgR009X_g066_t01"/>
    <property type="gene ID" value="PgR009X_g066"/>
</dbReference>
<protein>
    <submittedName>
        <fullName evidence="2">Uncharacterized protein</fullName>
    </submittedName>
</protein>
<evidence type="ECO:0000313" key="2">
    <source>
        <dbReference type="WBParaSite" id="PgR009X_g066_t01"/>
    </source>
</evidence>